<dbReference type="AlphaFoldDB" id="A0A1H6J3E2"/>
<name>A0A1H6J3E2_MYCRU</name>
<keyword evidence="2" id="KW-0812">Transmembrane</keyword>
<evidence type="ECO:0000313" key="4">
    <source>
        <dbReference type="Proteomes" id="UP000182915"/>
    </source>
</evidence>
<dbReference type="EMBL" id="LT629971">
    <property type="protein sequence ID" value="SEH53398.1"/>
    <property type="molecule type" value="Genomic_DNA"/>
</dbReference>
<evidence type="ECO:0000313" key="3">
    <source>
        <dbReference type="EMBL" id="SEH53398.1"/>
    </source>
</evidence>
<feature type="region of interest" description="Disordered" evidence="1">
    <location>
        <begin position="254"/>
        <end position="273"/>
    </location>
</feature>
<dbReference type="STRING" id="370526.SAMN04489835_1096"/>
<accession>A0A1H6J3E2</accession>
<feature type="transmembrane region" description="Helical" evidence="2">
    <location>
        <begin position="58"/>
        <end position="74"/>
    </location>
</feature>
<keyword evidence="2" id="KW-0472">Membrane</keyword>
<dbReference type="OrthoDB" id="9834995at2"/>
<sequence length="273" mass="28711">MTATGWTEPRLAYLTQRSAGHKILIVALGAAVVVGAVMDAQVMQPALNHILRGHADHVAFISYVIGILTALTMARAGWLLRGAVCDPGLRRREGFAAAVLIAVWAAVGLLITAARRHAAGLAGPAAVGYDGGSAVTANPAVDTAQMAAYVFLGLYAVTGLLAMVDFYCARNDVFDQKLTAHRQLMPARAALIDDEALLHRLAMNLTNATHTFAAITGEGALAKVTQQALVDRLKQLALVRFGIATASTAVLGVASTDHPRNPRARHDGADDEH</sequence>
<feature type="compositionally biased region" description="Basic and acidic residues" evidence="1">
    <location>
        <begin position="257"/>
        <end position="273"/>
    </location>
</feature>
<proteinExistence type="predicted"/>
<protein>
    <submittedName>
        <fullName evidence="3">Uncharacterized protein</fullName>
    </submittedName>
</protein>
<dbReference type="RefSeq" id="WP_083406322.1">
    <property type="nucleotide sequence ID" value="NZ_LT629971.1"/>
</dbReference>
<reference evidence="4" key="1">
    <citation type="submission" date="2016-10" db="EMBL/GenBank/DDBJ databases">
        <authorList>
            <person name="Varghese N."/>
            <person name="Submissions S."/>
        </authorList>
    </citation>
    <scope>NUCLEOTIDE SEQUENCE [LARGE SCALE GENOMIC DNA]</scope>
    <source>
        <strain evidence="4">DSM 45405</strain>
    </source>
</reference>
<gene>
    <name evidence="3" type="ORF">SAMN04489835_1096</name>
</gene>
<evidence type="ECO:0000256" key="1">
    <source>
        <dbReference type="SAM" id="MobiDB-lite"/>
    </source>
</evidence>
<keyword evidence="4" id="KW-1185">Reference proteome</keyword>
<feature type="transmembrane region" description="Helical" evidence="2">
    <location>
        <begin position="146"/>
        <end position="168"/>
    </location>
</feature>
<organism evidence="3 4">
    <name type="scientific">Mycolicibacterium rutilum</name>
    <name type="common">Mycobacterium rutilum</name>
    <dbReference type="NCBI Taxonomy" id="370526"/>
    <lineage>
        <taxon>Bacteria</taxon>
        <taxon>Bacillati</taxon>
        <taxon>Actinomycetota</taxon>
        <taxon>Actinomycetes</taxon>
        <taxon>Mycobacteriales</taxon>
        <taxon>Mycobacteriaceae</taxon>
        <taxon>Mycolicibacterium</taxon>
    </lineage>
</organism>
<evidence type="ECO:0000256" key="2">
    <source>
        <dbReference type="SAM" id="Phobius"/>
    </source>
</evidence>
<keyword evidence="2" id="KW-1133">Transmembrane helix</keyword>
<feature type="transmembrane region" description="Helical" evidence="2">
    <location>
        <begin position="95"/>
        <end position="114"/>
    </location>
</feature>
<dbReference type="Proteomes" id="UP000182915">
    <property type="component" value="Chromosome I"/>
</dbReference>
<feature type="transmembrane region" description="Helical" evidence="2">
    <location>
        <begin position="19"/>
        <end position="38"/>
    </location>
</feature>